<evidence type="ECO:0000256" key="1">
    <source>
        <dbReference type="SAM" id="MobiDB-lite"/>
    </source>
</evidence>
<dbReference type="STRING" id="765440.A0A0C3AM38"/>
<sequence>MILHQALSAQLVCSYLMDYEDHFTSHEFRNLYWTTFEKYVKIEDPSPECRVTSKISPTNSMVEDPELLSEVDALKTLHNEDDGVAELEAKVSVNESIKTIQSVNEELHGLEDNPLSDDEDKVTITLDHRGNLVARANQVADYWLRGNHLEDICVRDFVARVEKCRHETHADKDDENGDATQDDTDGESSTDAEEQPQSTASVLSLRTWSRPRVQFLPGHLESASHFLRVIAPCRRRVPVLIGPEIPRRDRDENCQRYSRLMLILFKPWRHIQDLRDAGQSWSDALEKYLHVCPRDAKTVMDNMQILHECKDSRDDHFAERRARGRNHSNRIAQELWGEIATEDDFGMGEDESSILHHFEEIGAVHSDHNLLSKESTLQCLHYAQEGGLYHPSRYQTRDDGNLVDTSAQHVRNEEIADLENI</sequence>
<evidence type="ECO:0000313" key="3">
    <source>
        <dbReference type="Proteomes" id="UP000054166"/>
    </source>
</evidence>
<dbReference type="AlphaFoldDB" id="A0A0C3AM38"/>
<protein>
    <submittedName>
        <fullName evidence="2">Uncharacterized protein</fullName>
    </submittedName>
</protein>
<organism evidence="2 3">
    <name type="scientific">Piloderma croceum (strain F 1598)</name>
    <dbReference type="NCBI Taxonomy" id="765440"/>
    <lineage>
        <taxon>Eukaryota</taxon>
        <taxon>Fungi</taxon>
        <taxon>Dikarya</taxon>
        <taxon>Basidiomycota</taxon>
        <taxon>Agaricomycotina</taxon>
        <taxon>Agaricomycetes</taxon>
        <taxon>Agaricomycetidae</taxon>
        <taxon>Atheliales</taxon>
        <taxon>Atheliaceae</taxon>
        <taxon>Piloderma</taxon>
    </lineage>
</organism>
<feature type="compositionally biased region" description="Acidic residues" evidence="1">
    <location>
        <begin position="173"/>
        <end position="194"/>
    </location>
</feature>
<feature type="region of interest" description="Disordered" evidence="1">
    <location>
        <begin position="169"/>
        <end position="203"/>
    </location>
</feature>
<reference evidence="2 3" key="1">
    <citation type="submission" date="2014-04" db="EMBL/GenBank/DDBJ databases">
        <authorList>
            <consortium name="DOE Joint Genome Institute"/>
            <person name="Kuo A."/>
            <person name="Tarkka M."/>
            <person name="Buscot F."/>
            <person name="Kohler A."/>
            <person name="Nagy L.G."/>
            <person name="Floudas D."/>
            <person name="Copeland A."/>
            <person name="Barry K.W."/>
            <person name="Cichocki N."/>
            <person name="Veneault-Fourrey C."/>
            <person name="LaButti K."/>
            <person name="Lindquist E.A."/>
            <person name="Lipzen A."/>
            <person name="Lundell T."/>
            <person name="Morin E."/>
            <person name="Murat C."/>
            <person name="Sun H."/>
            <person name="Tunlid A."/>
            <person name="Henrissat B."/>
            <person name="Grigoriev I.V."/>
            <person name="Hibbett D.S."/>
            <person name="Martin F."/>
            <person name="Nordberg H.P."/>
            <person name="Cantor M.N."/>
            <person name="Hua S.X."/>
        </authorList>
    </citation>
    <scope>NUCLEOTIDE SEQUENCE [LARGE SCALE GENOMIC DNA]</scope>
    <source>
        <strain evidence="2 3">F 1598</strain>
    </source>
</reference>
<name>A0A0C3AM38_PILCF</name>
<dbReference type="OrthoDB" id="3050185at2759"/>
<proteinExistence type="predicted"/>
<keyword evidence="3" id="KW-1185">Reference proteome</keyword>
<dbReference type="HOGENOM" id="CLU_652300_0_0_1"/>
<dbReference type="Proteomes" id="UP000054166">
    <property type="component" value="Unassembled WGS sequence"/>
</dbReference>
<dbReference type="InParanoid" id="A0A0C3AM38"/>
<dbReference type="EMBL" id="KN833053">
    <property type="protein sequence ID" value="KIM74968.1"/>
    <property type="molecule type" value="Genomic_DNA"/>
</dbReference>
<accession>A0A0C3AM38</accession>
<evidence type="ECO:0000313" key="2">
    <source>
        <dbReference type="EMBL" id="KIM74968.1"/>
    </source>
</evidence>
<gene>
    <name evidence="2" type="ORF">PILCRDRAFT_14029</name>
</gene>
<reference evidence="3" key="2">
    <citation type="submission" date="2015-01" db="EMBL/GenBank/DDBJ databases">
        <title>Evolutionary Origins and Diversification of the Mycorrhizal Mutualists.</title>
        <authorList>
            <consortium name="DOE Joint Genome Institute"/>
            <consortium name="Mycorrhizal Genomics Consortium"/>
            <person name="Kohler A."/>
            <person name="Kuo A."/>
            <person name="Nagy L.G."/>
            <person name="Floudas D."/>
            <person name="Copeland A."/>
            <person name="Barry K.W."/>
            <person name="Cichocki N."/>
            <person name="Veneault-Fourrey C."/>
            <person name="LaButti K."/>
            <person name="Lindquist E.A."/>
            <person name="Lipzen A."/>
            <person name="Lundell T."/>
            <person name="Morin E."/>
            <person name="Murat C."/>
            <person name="Riley R."/>
            <person name="Ohm R."/>
            <person name="Sun H."/>
            <person name="Tunlid A."/>
            <person name="Henrissat B."/>
            <person name="Grigoriev I.V."/>
            <person name="Hibbett D.S."/>
            <person name="Martin F."/>
        </authorList>
    </citation>
    <scope>NUCLEOTIDE SEQUENCE [LARGE SCALE GENOMIC DNA]</scope>
    <source>
        <strain evidence="3">F 1598</strain>
    </source>
</reference>